<feature type="transmembrane region" description="Helical" evidence="7">
    <location>
        <begin position="74"/>
        <end position="96"/>
    </location>
</feature>
<feature type="transmembrane region" description="Helical" evidence="7">
    <location>
        <begin position="137"/>
        <end position="159"/>
    </location>
</feature>
<evidence type="ECO:0000313" key="9">
    <source>
        <dbReference type="Proteomes" id="UP001163266"/>
    </source>
</evidence>
<comment type="subcellular location">
    <subcellularLocation>
        <location evidence="1">Cell membrane</location>
        <topology evidence="1">Multi-pass membrane protein</topology>
    </subcellularLocation>
</comment>
<evidence type="ECO:0000256" key="7">
    <source>
        <dbReference type="SAM" id="Phobius"/>
    </source>
</evidence>
<name>A0ABY6MRV3_9BURK</name>
<evidence type="ECO:0000256" key="1">
    <source>
        <dbReference type="ARBA" id="ARBA00004651"/>
    </source>
</evidence>
<evidence type="ECO:0000256" key="6">
    <source>
        <dbReference type="SAM" id="MobiDB-lite"/>
    </source>
</evidence>
<keyword evidence="3 7" id="KW-0812">Transmembrane</keyword>
<keyword evidence="9" id="KW-1185">Reference proteome</keyword>
<dbReference type="Proteomes" id="UP001163266">
    <property type="component" value="Chromosome"/>
</dbReference>
<evidence type="ECO:0000313" key="8">
    <source>
        <dbReference type="EMBL" id="UZD54748.1"/>
    </source>
</evidence>
<reference evidence="8" key="1">
    <citation type="submission" date="2022-10" db="EMBL/GenBank/DDBJ databases">
        <title>Complete genome sequence of Schlegelella aquatica LMG 23380.</title>
        <authorList>
            <person name="Musilova J."/>
            <person name="Kourilova X."/>
            <person name="Bezdicek M."/>
            <person name="Hermankova K."/>
            <person name="Obruca S."/>
            <person name="Sedlar K."/>
        </authorList>
    </citation>
    <scope>NUCLEOTIDE SEQUENCE</scope>
    <source>
        <strain evidence="8">LMG 23380</strain>
    </source>
</reference>
<accession>A0ABY6MRV3</accession>
<evidence type="ECO:0000256" key="4">
    <source>
        <dbReference type="ARBA" id="ARBA00022989"/>
    </source>
</evidence>
<sequence length="167" mass="17211">MTADPAKGRTDDGAPDTGADAGADPEFKTLSREEAQALMAKHPPVSPWRVVAVQAAAGAVVAALWLAATGRGGAAWSALYGAAAVVLPAALMARGITRRLSGAAPGALVLGFLFWEAVKIALAVAMLVAAVKIVPDLSWPALLVSMVVCMKVSWLALLWRGRVKQTS</sequence>
<feature type="region of interest" description="Disordered" evidence="6">
    <location>
        <begin position="1"/>
        <end position="26"/>
    </location>
</feature>
<protein>
    <submittedName>
        <fullName evidence="8">ATP synthase subunit I</fullName>
    </submittedName>
</protein>
<gene>
    <name evidence="8" type="ORF">OMP39_13965</name>
</gene>
<keyword evidence="4 7" id="KW-1133">Transmembrane helix</keyword>
<keyword evidence="5 7" id="KW-0472">Membrane</keyword>
<feature type="compositionally biased region" description="Basic and acidic residues" evidence="6">
    <location>
        <begin position="1"/>
        <end position="12"/>
    </location>
</feature>
<feature type="transmembrane region" description="Helical" evidence="7">
    <location>
        <begin position="108"/>
        <end position="131"/>
    </location>
</feature>
<dbReference type="InterPro" id="IPR005598">
    <property type="entry name" value="ATP_synth_I"/>
</dbReference>
<feature type="compositionally biased region" description="Low complexity" evidence="6">
    <location>
        <begin position="15"/>
        <end position="24"/>
    </location>
</feature>
<evidence type="ECO:0000256" key="3">
    <source>
        <dbReference type="ARBA" id="ARBA00022692"/>
    </source>
</evidence>
<evidence type="ECO:0000256" key="2">
    <source>
        <dbReference type="ARBA" id="ARBA00022475"/>
    </source>
</evidence>
<organism evidence="8 9">
    <name type="scientific">Caldimonas aquatica</name>
    <dbReference type="NCBI Taxonomy" id="376175"/>
    <lineage>
        <taxon>Bacteria</taxon>
        <taxon>Pseudomonadati</taxon>
        <taxon>Pseudomonadota</taxon>
        <taxon>Betaproteobacteria</taxon>
        <taxon>Burkholderiales</taxon>
        <taxon>Sphaerotilaceae</taxon>
        <taxon>Caldimonas</taxon>
    </lineage>
</organism>
<keyword evidence="2" id="KW-1003">Cell membrane</keyword>
<evidence type="ECO:0000256" key="5">
    <source>
        <dbReference type="ARBA" id="ARBA00023136"/>
    </source>
</evidence>
<proteinExistence type="predicted"/>
<dbReference type="Pfam" id="PF03899">
    <property type="entry name" value="ATP-synt_I"/>
    <property type="match status" value="1"/>
</dbReference>
<dbReference type="EMBL" id="CP110257">
    <property type="protein sequence ID" value="UZD54748.1"/>
    <property type="molecule type" value="Genomic_DNA"/>
</dbReference>
<dbReference type="RefSeq" id="WP_264892375.1">
    <property type="nucleotide sequence ID" value="NZ_CP110257.1"/>
</dbReference>
<feature type="transmembrane region" description="Helical" evidence="7">
    <location>
        <begin position="48"/>
        <end position="68"/>
    </location>
</feature>